<sequence length="176" mass="19085">MAITCRFEVKAIHVVLGLALFSCLANGVALRHRRDLVEDTGGSLTVFDVTQFGAKADDKTDNAIAFIKAWKEACNSKTPAKVLIPKGNFVMGPAVFQGPCQSKVTFELLGIVKATTDLSDYSSPEWISFERITGLTLKGDGTFDGQGESAWKYNDCANTGDCAALPDCWKPWQVSK</sequence>
<organism evidence="9 10">
    <name type="scientific">Ricinus communis</name>
    <name type="common">Castor bean</name>
    <dbReference type="NCBI Taxonomy" id="3988"/>
    <lineage>
        <taxon>Eukaryota</taxon>
        <taxon>Viridiplantae</taxon>
        <taxon>Streptophyta</taxon>
        <taxon>Embryophyta</taxon>
        <taxon>Tracheophyta</taxon>
        <taxon>Spermatophyta</taxon>
        <taxon>Magnoliopsida</taxon>
        <taxon>eudicotyledons</taxon>
        <taxon>Gunneridae</taxon>
        <taxon>Pentapetalae</taxon>
        <taxon>rosids</taxon>
        <taxon>fabids</taxon>
        <taxon>Malpighiales</taxon>
        <taxon>Euphorbiaceae</taxon>
        <taxon>Acalyphoideae</taxon>
        <taxon>Acalypheae</taxon>
        <taxon>Ricinus</taxon>
    </lineage>
</organism>
<dbReference type="STRING" id="3988.B9SAU8"/>
<evidence type="ECO:0000256" key="5">
    <source>
        <dbReference type="ARBA" id="ARBA00022801"/>
    </source>
</evidence>
<dbReference type="SUPFAM" id="SSF51126">
    <property type="entry name" value="Pectin lyase-like"/>
    <property type="match status" value="1"/>
</dbReference>
<dbReference type="AlphaFoldDB" id="B9SAU8"/>
<evidence type="ECO:0000256" key="8">
    <source>
        <dbReference type="RuleBase" id="RU361169"/>
    </source>
</evidence>
<evidence type="ECO:0000256" key="7">
    <source>
        <dbReference type="ARBA" id="ARBA00023316"/>
    </source>
</evidence>
<dbReference type="PROSITE" id="PS51257">
    <property type="entry name" value="PROKAR_LIPOPROTEIN"/>
    <property type="match status" value="1"/>
</dbReference>
<dbReference type="GO" id="GO:0005975">
    <property type="term" value="P:carbohydrate metabolic process"/>
    <property type="evidence" value="ECO:0007669"/>
    <property type="project" value="InterPro"/>
</dbReference>
<keyword evidence="4" id="KW-0964">Secreted</keyword>
<evidence type="ECO:0000256" key="3">
    <source>
        <dbReference type="ARBA" id="ARBA00022512"/>
    </source>
</evidence>
<evidence type="ECO:0000313" key="9">
    <source>
        <dbReference type="EMBL" id="EEF39302.1"/>
    </source>
</evidence>
<keyword evidence="5 8" id="KW-0378">Hydrolase</keyword>
<keyword evidence="6 8" id="KW-0326">Glycosidase</keyword>
<evidence type="ECO:0000313" key="10">
    <source>
        <dbReference type="Proteomes" id="UP000008311"/>
    </source>
</evidence>
<dbReference type="InParanoid" id="B9SAU8"/>
<evidence type="ECO:0000256" key="6">
    <source>
        <dbReference type="ARBA" id="ARBA00023295"/>
    </source>
</evidence>
<reference evidence="10" key="1">
    <citation type="journal article" date="2010" name="Nat. Biotechnol.">
        <title>Draft genome sequence of the oilseed species Ricinus communis.</title>
        <authorList>
            <person name="Chan A.P."/>
            <person name="Crabtree J."/>
            <person name="Zhao Q."/>
            <person name="Lorenzi H."/>
            <person name="Orvis J."/>
            <person name="Puiu D."/>
            <person name="Melake-Berhan A."/>
            <person name="Jones K.M."/>
            <person name="Redman J."/>
            <person name="Chen G."/>
            <person name="Cahoon E.B."/>
            <person name="Gedil M."/>
            <person name="Stanke M."/>
            <person name="Haas B.J."/>
            <person name="Wortman J.R."/>
            <person name="Fraser-Liggett C.M."/>
            <person name="Ravel J."/>
            <person name="Rabinowicz P.D."/>
        </authorList>
    </citation>
    <scope>NUCLEOTIDE SEQUENCE [LARGE SCALE GENOMIC DNA]</scope>
    <source>
        <strain evidence="10">cv. Hale</strain>
    </source>
</reference>
<name>B9SAU8_RICCO</name>
<dbReference type="InterPro" id="IPR012334">
    <property type="entry name" value="Pectin_lyas_fold"/>
</dbReference>
<evidence type="ECO:0000256" key="4">
    <source>
        <dbReference type="ARBA" id="ARBA00022525"/>
    </source>
</evidence>
<dbReference type="GO" id="GO:0071555">
    <property type="term" value="P:cell wall organization"/>
    <property type="evidence" value="ECO:0007669"/>
    <property type="project" value="UniProtKB-KW"/>
</dbReference>
<dbReference type="eggNOG" id="ENOG502QV2R">
    <property type="taxonomic scope" value="Eukaryota"/>
</dbReference>
<dbReference type="EC" id="3.2.1.67" evidence="9"/>
<comment type="similarity">
    <text evidence="2 8">Belongs to the glycosyl hydrolase 28 family.</text>
</comment>
<dbReference type="GO" id="GO:0047911">
    <property type="term" value="F:galacturan 1,4-alpha-galacturonidase activity"/>
    <property type="evidence" value="ECO:0007669"/>
    <property type="project" value="UniProtKB-EC"/>
</dbReference>
<keyword evidence="7" id="KW-0961">Cell wall biogenesis/degradation</keyword>
<comment type="subcellular location">
    <subcellularLocation>
        <location evidence="1">Secreted</location>
        <location evidence="1">Cell wall</location>
    </subcellularLocation>
</comment>
<proteinExistence type="inferred from homology"/>
<accession>B9SAU8</accession>
<dbReference type="Proteomes" id="UP000008311">
    <property type="component" value="Unassembled WGS sequence"/>
</dbReference>
<dbReference type="Gene3D" id="2.160.20.10">
    <property type="entry name" value="Single-stranded right-handed beta-helix, Pectin lyase-like"/>
    <property type="match status" value="1"/>
</dbReference>
<evidence type="ECO:0000256" key="2">
    <source>
        <dbReference type="ARBA" id="ARBA00008834"/>
    </source>
</evidence>
<dbReference type="PANTHER" id="PTHR31375">
    <property type="match status" value="1"/>
</dbReference>
<dbReference type="InterPro" id="IPR011050">
    <property type="entry name" value="Pectin_lyase_fold/virulence"/>
</dbReference>
<dbReference type="InterPro" id="IPR000743">
    <property type="entry name" value="Glyco_hydro_28"/>
</dbReference>
<dbReference type="GO" id="GO:0004650">
    <property type="term" value="F:polygalacturonase activity"/>
    <property type="evidence" value="ECO:0007669"/>
    <property type="project" value="InterPro"/>
</dbReference>
<protein>
    <submittedName>
        <fullName evidence="9">Galacturan 1,4-alpha-galacturonidase, putative</fullName>
        <ecNumber evidence="9">3.2.1.67</ecNumber>
    </submittedName>
</protein>
<keyword evidence="3" id="KW-0134">Cell wall</keyword>
<dbReference type="EMBL" id="EQ973909">
    <property type="protein sequence ID" value="EEF39302.1"/>
    <property type="molecule type" value="Genomic_DNA"/>
</dbReference>
<dbReference type="Pfam" id="PF00295">
    <property type="entry name" value="Glyco_hydro_28"/>
    <property type="match status" value="1"/>
</dbReference>
<keyword evidence="10" id="KW-1185">Reference proteome</keyword>
<evidence type="ECO:0000256" key="1">
    <source>
        <dbReference type="ARBA" id="ARBA00004191"/>
    </source>
</evidence>
<gene>
    <name evidence="9" type="ORF">RCOM_1179110</name>
</gene>